<protein>
    <recommendedName>
        <fullName evidence="4">Phosphatidylinositol N-acetylglucosaminyltransferase subunit H conserved domain-containing protein</fullName>
    </recommendedName>
</protein>
<dbReference type="InterPro" id="IPR044215">
    <property type="entry name" value="PIG-H"/>
</dbReference>
<dbReference type="PANTHER" id="PTHR15231">
    <property type="entry name" value="PHOSPHATIDYLINOSITOL N-ACETYLGLUCOSAMINYLTRANSFERASE SUBUNIT H"/>
    <property type="match status" value="1"/>
</dbReference>
<dbReference type="EMBL" id="JBHFFA010000002">
    <property type="protein sequence ID" value="KAL2642646.1"/>
    <property type="molecule type" value="Genomic_DNA"/>
</dbReference>
<dbReference type="Proteomes" id="UP001605036">
    <property type="component" value="Unassembled WGS sequence"/>
</dbReference>
<proteinExistence type="inferred from homology"/>
<evidence type="ECO:0000313" key="5">
    <source>
        <dbReference type="EMBL" id="KAL2642646.1"/>
    </source>
</evidence>
<comment type="caution">
    <text evidence="5">The sequence shown here is derived from an EMBL/GenBank/DDBJ whole genome shotgun (WGS) entry which is preliminary data.</text>
</comment>
<evidence type="ECO:0000313" key="6">
    <source>
        <dbReference type="Proteomes" id="UP001605036"/>
    </source>
</evidence>
<organism evidence="5 6">
    <name type="scientific">Riccia fluitans</name>
    <dbReference type="NCBI Taxonomy" id="41844"/>
    <lineage>
        <taxon>Eukaryota</taxon>
        <taxon>Viridiplantae</taxon>
        <taxon>Streptophyta</taxon>
        <taxon>Embryophyta</taxon>
        <taxon>Marchantiophyta</taxon>
        <taxon>Marchantiopsida</taxon>
        <taxon>Marchantiidae</taxon>
        <taxon>Marchantiales</taxon>
        <taxon>Ricciaceae</taxon>
        <taxon>Riccia</taxon>
    </lineage>
</organism>
<feature type="transmembrane region" description="Helical" evidence="3">
    <location>
        <begin position="48"/>
        <end position="65"/>
    </location>
</feature>
<dbReference type="AlphaFoldDB" id="A0ABD1Z4Q7"/>
<accession>A0ABD1Z4Q7</accession>
<dbReference type="Pfam" id="PF10181">
    <property type="entry name" value="PIG-H"/>
    <property type="match status" value="1"/>
</dbReference>
<gene>
    <name evidence="5" type="ORF">R1flu_010233</name>
</gene>
<dbReference type="InterPro" id="IPR019328">
    <property type="entry name" value="PIGH-H_dom"/>
</dbReference>
<evidence type="ECO:0000256" key="3">
    <source>
        <dbReference type="SAM" id="Phobius"/>
    </source>
</evidence>
<keyword evidence="6" id="KW-1185">Reference proteome</keyword>
<sequence>MTGERQSDVITQTRNGQVLSYVCEWMSDSEDEGLRTHRISVKTSERSLDVFMLVVMACFCASLAFFPSYNFGSSLIITMLGISLSMWAKRNRVEQEAVVVMPTLGIQLETVYCSKKVDRRFVALDKIVTPVISEAVTPVTSYFYLALILREENDLLLTFLHLRPSLNMILPVWRSIHEALGTKISSAESFIQKTS</sequence>
<feature type="domain" description="Phosphatidylinositol N-acetylglucosaminyltransferase subunit H conserved" evidence="4">
    <location>
        <begin position="98"/>
        <end position="159"/>
    </location>
</feature>
<evidence type="ECO:0000259" key="4">
    <source>
        <dbReference type="Pfam" id="PF10181"/>
    </source>
</evidence>
<keyword evidence="3" id="KW-0812">Transmembrane</keyword>
<evidence type="ECO:0000256" key="1">
    <source>
        <dbReference type="ARBA" id="ARBA00004687"/>
    </source>
</evidence>
<comment type="pathway">
    <text evidence="1">Glycolipid biosynthesis; glycosylphosphatidylinositol-anchor biosynthesis.</text>
</comment>
<dbReference type="PANTHER" id="PTHR15231:SF1">
    <property type="entry name" value="PHOSPHATIDYLINOSITOL N-ACETYLGLUCOSAMINYLTRANSFERASE SUBUNIT H"/>
    <property type="match status" value="1"/>
</dbReference>
<reference evidence="5 6" key="1">
    <citation type="submission" date="2024-09" db="EMBL/GenBank/DDBJ databases">
        <title>Chromosome-scale assembly of Riccia fluitans.</title>
        <authorList>
            <person name="Paukszto L."/>
            <person name="Sawicki J."/>
            <person name="Karawczyk K."/>
            <person name="Piernik-Szablinska J."/>
            <person name="Szczecinska M."/>
            <person name="Mazdziarz M."/>
        </authorList>
    </citation>
    <scope>NUCLEOTIDE SEQUENCE [LARGE SCALE GENOMIC DNA]</scope>
    <source>
        <strain evidence="5">Rf_01</strain>
        <tissue evidence="5">Aerial parts of the thallus</tissue>
    </source>
</reference>
<keyword evidence="3" id="KW-1133">Transmembrane helix</keyword>
<keyword evidence="3" id="KW-0472">Membrane</keyword>
<evidence type="ECO:0000256" key="2">
    <source>
        <dbReference type="ARBA" id="ARBA00009610"/>
    </source>
</evidence>
<name>A0ABD1Z4Q7_9MARC</name>
<comment type="similarity">
    <text evidence="2">Belongs to the PIGH family.</text>
</comment>